<reference evidence="1 2" key="1">
    <citation type="submission" date="2014-03" db="EMBL/GenBank/DDBJ databases">
        <title>Draft genome of the hookworm Oesophagostomum dentatum.</title>
        <authorList>
            <person name="Mitreva M."/>
        </authorList>
    </citation>
    <scope>NUCLEOTIDE SEQUENCE [LARGE SCALE GENOMIC DNA]</scope>
    <source>
        <strain evidence="1 2">OD-Hann</strain>
    </source>
</reference>
<dbReference type="EMBL" id="KN556801">
    <property type="protein sequence ID" value="KHJ87899.1"/>
    <property type="molecule type" value="Genomic_DNA"/>
</dbReference>
<accession>A0A0B1SSG2</accession>
<dbReference type="PANTHER" id="PTHR13192:SF3">
    <property type="entry name" value="COBALAMIN TRAFFICKING PROTEIN CBLD"/>
    <property type="match status" value="1"/>
</dbReference>
<evidence type="ECO:0000313" key="2">
    <source>
        <dbReference type="Proteomes" id="UP000053660"/>
    </source>
</evidence>
<sequence length="156" mass="17684">MKHLFPGMNFDNVNVSVMNITQKTENDMKAWSDEMDNERQMLTASFIASATAIATTLRRCGYWADFIDPSSGRPYLGKFTNHTLFETDDAYKDMGFQIEDLGCCKAKKLRKVLQHVVWGTHAFVGTLFTDAPADCQIVQDIVHKVNTDDVVVQNRQ</sequence>
<dbReference type="Pfam" id="PF10229">
    <property type="entry name" value="MMADHC"/>
    <property type="match status" value="1"/>
</dbReference>
<gene>
    <name evidence="1" type="ORF">OESDEN_12314</name>
</gene>
<keyword evidence="2" id="KW-1185">Reference proteome</keyword>
<dbReference type="PANTHER" id="PTHR13192">
    <property type="entry name" value="MY011 PROTEIN"/>
    <property type="match status" value="1"/>
</dbReference>
<dbReference type="InterPro" id="IPR019362">
    <property type="entry name" value="MMADHC"/>
</dbReference>
<organism evidence="1 2">
    <name type="scientific">Oesophagostomum dentatum</name>
    <name type="common">Nodular worm</name>
    <dbReference type="NCBI Taxonomy" id="61180"/>
    <lineage>
        <taxon>Eukaryota</taxon>
        <taxon>Metazoa</taxon>
        <taxon>Ecdysozoa</taxon>
        <taxon>Nematoda</taxon>
        <taxon>Chromadorea</taxon>
        <taxon>Rhabditida</taxon>
        <taxon>Rhabditina</taxon>
        <taxon>Rhabditomorpha</taxon>
        <taxon>Strongyloidea</taxon>
        <taxon>Strongylidae</taxon>
        <taxon>Oesophagostomum</taxon>
    </lineage>
</organism>
<dbReference type="OrthoDB" id="10263782at2759"/>
<dbReference type="AlphaFoldDB" id="A0A0B1SSG2"/>
<protein>
    <submittedName>
        <fullName evidence="1">Uncharacterized protein</fullName>
    </submittedName>
</protein>
<dbReference type="Proteomes" id="UP000053660">
    <property type="component" value="Unassembled WGS sequence"/>
</dbReference>
<evidence type="ECO:0000313" key="1">
    <source>
        <dbReference type="EMBL" id="KHJ87899.1"/>
    </source>
</evidence>
<name>A0A0B1SSG2_OESDE</name>
<dbReference type="GO" id="GO:0005739">
    <property type="term" value="C:mitochondrion"/>
    <property type="evidence" value="ECO:0007669"/>
    <property type="project" value="TreeGrafter"/>
</dbReference>
<dbReference type="GO" id="GO:0009235">
    <property type="term" value="P:cobalamin metabolic process"/>
    <property type="evidence" value="ECO:0007669"/>
    <property type="project" value="InterPro"/>
</dbReference>
<proteinExistence type="predicted"/>